<dbReference type="EMBL" id="JAOCEK010000006">
    <property type="protein sequence ID" value="MDH1334576.1"/>
    <property type="molecule type" value="Genomic_DNA"/>
</dbReference>
<organism evidence="6 7">
    <name type="scientific">Comamonas thiooxydans</name>
    <dbReference type="NCBI Taxonomy" id="363952"/>
    <lineage>
        <taxon>Bacteria</taxon>
        <taxon>Pseudomonadati</taxon>
        <taxon>Pseudomonadota</taxon>
        <taxon>Betaproteobacteria</taxon>
        <taxon>Burkholderiales</taxon>
        <taxon>Comamonadaceae</taxon>
        <taxon>Comamonas</taxon>
    </lineage>
</organism>
<dbReference type="PANTHER" id="PTHR30126">
    <property type="entry name" value="HTH-TYPE TRANSCRIPTIONAL REGULATOR"/>
    <property type="match status" value="1"/>
</dbReference>
<protein>
    <submittedName>
        <fullName evidence="6">LysR substrate-binding domain-containing protein</fullName>
    </submittedName>
</protein>
<gene>
    <name evidence="6" type="ORF">N5D63_10520</name>
</gene>
<dbReference type="PROSITE" id="PS50931">
    <property type="entry name" value="HTH_LYSR"/>
    <property type="match status" value="1"/>
</dbReference>
<comment type="similarity">
    <text evidence="1">Belongs to the LysR transcriptional regulatory family.</text>
</comment>
<reference evidence="6" key="1">
    <citation type="submission" date="2022-09" db="EMBL/GenBank/DDBJ databases">
        <title>Intensive care unit water sources are persistently colonized with multi-drug resistant bacteria and are the site of extensive horizontal gene transfer of antibiotic resistance genes.</title>
        <authorList>
            <person name="Diorio-Toth L."/>
        </authorList>
    </citation>
    <scope>NUCLEOTIDE SEQUENCE</scope>
    <source>
        <strain evidence="6">GD03832</strain>
    </source>
</reference>
<dbReference type="InterPro" id="IPR000847">
    <property type="entry name" value="LysR_HTH_N"/>
</dbReference>
<keyword evidence="4" id="KW-0804">Transcription</keyword>
<dbReference type="SUPFAM" id="SSF46785">
    <property type="entry name" value="Winged helix' DNA-binding domain"/>
    <property type="match status" value="1"/>
</dbReference>
<dbReference type="Proteomes" id="UP001161065">
    <property type="component" value="Unassembled WGS sequence"/>
</dbReference>
<keyword evidence="3" id="KW-0238">DNA-binding</keyword>
<evidence type="ECO:0000313" key="7">
    <source>
        <dbReference type="Proteomes" id="UP001161065"/>
    </source>
</evidence>
<proteinExistence type="inferred from homology"/>
<evidence type="ECO:0000256" key="1">
    <source>
        <dbReference type="ARBA" id="ARBA00009437"/>
    </source>
</evidence>
<dbReference type="PRINTS" id="PR00039">
    <property type="entry name" value="HTHLYSR"/>
</dbReference>
<accession>A0AA42TSJ6</accession>
<dbReference type="InterPro" id="IPR005119">
    <property type="entry name" value="LysR_subst-bd"/>
</dbReference>
<evidence type="ECO:0000256" key="4">
    <source>
        <dbReference type="ARBA" id="ARBA00023163"/>
    </source>
</evidence>
<sequence>MNISWLEDFLVLASVGNFSRAAEDRHMTQPAFGRRVRALEEWLGTELFDRSTQPVKLTEAGQWFQGVAPELLAEIARLPGAARAVAEANSKSLRFAATHALSLTFMPGWLRRFEAHTMAGTLQLESDMLHRCEALLAQNKVQFVLCHAHAQAPSQLQIQGYPSICVGIDVLRPVSAMGPEGQALHQLESPGTTAPLLTYSTESGLGSILHKTIDRALGTLQTQTVFTAHLASVLRTMALEGRGIAWLPQSLVDADIAAGKLVAAATEAWNIDLEIRVYRAHSQLGLAAEALWDTAVQSVAGKPVERQAQLPDR</sequence>
<dbReference type="Gene3D" id="3.40.190.10">
    <property type="entry name" value="Periplasmic binding protein-like II"/>
    <property type="match status" value="2"/>
</dbReference>
<dbReference type="AlphaFoldDB" id="A0AA42TSJ6"/>
<comment type="caution">
    <text evidence="6">The sequence shown here is derived from an EMBL/GenBank/DDBJ whole genome shotgun (WGS) entry which is preliminary data.</text>
</comment>
<keyword evidence="2" id="KW-0805">Transcription regulation</keyword>
<dbReference type="GO" id="GO:0000976">
    <property type="term" value="F:transcription cis-regulatory region binding"/>
    <property type="evidence" value="ECO:0007669"/>
    <property type="project" value="TreeGrafter"/>
</dbReference>
<dbReference type="SUPFAM" id="SSF53850">
    <property type="entry name" value="Periplasmic binding protein-like II"/>
    <property type="match status" value="1"/>
</dbReference>
<evidence type="ECO:0000256" key="2">
    <source>
        <dbReference type="ARBA" id="ARBA00023015"/>
    </source>
</evidence>
<dbReference type="Gene3D" id="1.10.10.10">
    <property type="entry name" value="Winged helix-like DNA-binding domain superfamily/Winged helix DNA-binding domain"/>
    <property type="match status" value="1"/>
</dbReference>
<feature type="domain" description="HTH lysR-type" evidence="5">
    <location>
        <begin position="1"/>
        <end position="58"/>
    </location>
</feature>
<dbReference type="PANTHER" id="PTHR30126:SF2">
    <property type="entry name" value="HTH-TYPE TRANSCRIPTIONAL REGULATOR YJIE"/>
    <property type="match status" value="1"/>
</dbReference>
<evidence type="ECO:0000256" key="3">
    <source>
        <dbReference type="ARBA" id="ARBA00023125"/>
    </source>
</evidence>
<evidence type="ECO:0000313" key="6">
    <source>
        <dbReference type="EMBL" id="MDH1334576.1"/>
    </source>
</evidence>
<dbReference type="GO" id="GO:0003700">
    <property type="term" value="F:DNA-binding transcription factor activity"/>
    <property type="evidence" value="ECO:0007669"/>
    <property type="project" value="InterPro"/>
</dbReference>
<dbReference type="InterPro" id="IPR036390">
    <property type="entry name" value="WH_DNA-bd_sf"/>
</dbReference>
<dbReference type="RefSeq" id="WP_019042287.1">
    <property type="nucleotide sequence ID" value="NZ_JAOCEK010000006.1"/>
</dbReference>
<dbReference type="Pfam" id="PF03466">
    <property type="entry name" value="LysR_substrate"/>
    <property type="match status" value="1"/>
</dbReference>
<evidence type="ECO:0000259" key="5">
    <source>
        <dbReference type="PROSITE" id="PS50931"/>
    </source>
</evidence>
<dbReference type="Pfam" id="PF00126">
    <property type="entry name" value="HTH_1"/>
    <property type="match status" value="1"/>
</dbReference>
<name>A0AA42TSJ6_9BURK</name>
<dbReference type="InterPro" id="IPR036388">
    <property type="entry name" value="WH-like_DNA-bd_sf"/>
</dbReference>